<evidence type="ECO:0008006" key="6">
    <source>
        <dbReference type="Google" id="ProtNLM"/>
    </source>
</evidence>
<dbReference type="InterPro" id="IPR025452">
    <property type="entry name" value="DUF4218"/>
</dbReference>
<dbReference type="PANTHER" id="PTHR48258">
    <property type="entry name" value="DUF4218 DOMAIN-CONTAINING PROTEIN-RELATED"/>
    <property type="match status" value="1"/>
</dbReference>
<accession>A0AA38T7K6</accession>
<dbReference type="PANTHER" id="PTHR48258:SF6">
    <property type="entry name" value="LEUCINE-RICH REPEAT DOMAIN, L DOMAIN-CONTAINING PROTEIN"/>
    <property type="match status" value="1"/>
</dbReference>
<protein>
    <recommendedName>
        <fullName evidence="6">Transposase</fullName>
    </recommendedName>
</protein>
<evidence type="ECO:0000259" key="2">
    <source>
        <dbReference type="Pfam" id="PF13952"/>
    </source>
</evidence>
<comment type="caution">
    <text evidence="4">The sequence shown here is derived from an EMBL/GenBank/DDBJ whole genome shotgun (WGS) entry which is preliminary data.</text>
</comment>
<dbReference type="Pfam" id="PF13952">
    <property type="entry name" value="DUF4216"/>
    <property type="match status" value="1"/>
</dbReference>
<feature type="region of interest" description="Disordered" evidence="1">
    <location>
        <begin position="992"/>
        <end position="1041"/>
    </location>
</feature>
<organism evidence="4 5">
    <name type="scientific">Centaurea solstitialis</name>
    <name type="common">yellow star-thistle</name>
    <dbReference type="NCBI Taxonomy" id="347529"/>
    <lineage>
        <taxon>Eukaryota</taxon>
        <taxon>Viridiplantae</taxon>
        <taxon>Streptophyta</taxon>
        <taxon>Embryophyta</taxon>
        <taxon>Tracheophyta</taxon>
        <taxon>Spermatophyta</taxon>
        <taxon>Magnoliopsida</taxon>
        <taxon>eudicotyledons</taxon>
        <taxon>Gunneridae</taxon>
        <taxon>Pentapetalae</taxon>
        <taxon>asterids</taxon>
        <taxon>campanulids</taxon>
        <taxon>Asterales</taxon>
        <taxon>Asteraceae</taxon>
        <taxon>Carduoideae</taxon>
        <taxon>Cardueae</taxon>
        <taxon>Centaureinae</taxon>
        <taxon>Centaurea</taxon>
    </lineage>
</organism>
<name>A0AA38T7K6_9ASTR</name>
<keyword evidence="5" id="KW-1185">Reference proteome</keyword>
<reference evidence="4" key="1">
    <citation type="submission" date="2023-03" db="EMBL/GenBank/DDBJ databases">
        <title>Chromosome-scale reference genome and RAD-based genetic map of yellow starthistle (Centaurea solstitialis) reveal putative structural variation and QTLs associated with invader traits.</title>
        <authorList>
            <person name="Reatini B."/>
            <person name="Cang F.A."/>
            <person name="Jiang Q."/>
            <person name="Mckibben M.T.W."/>
            <person name="Barker M.S."/>
            <person name="Rieseberg L.H."/>
            <person name="Dlugosch K.M."/>
        </authorList>
    </citation>
    <scope>NUCLEOTIDE SEQUENCE</scope>
    <source>
        <strain evidence="4">CAN-66</strain>
        <tissue evidence="4">Leaf</tissue>
    </source>
</reference>
<dbReference type="Pfam" id="PF02992">
    <property type="entry name" value="Transposase_21"/>
    <property type="match status" value="1"/>
</dbReference>
<dbReference type="AlphaFoldDB" id="A0AA38T7K6"/>
<dbReference type="EMBL" id="JARYMX010000003">
    <property type="protein sequence ID" value="KAJ9555824.1"/>
    <property type="molecule type" value="Genomic_DNA"/>
</dbReference>
<evidence type="ECO:0000259" key="3">
    <source>
        <dbReference type="Pfam" id="PF13960"/>
    </source>
</evidence>
<evidence type="ECO:0000256" key="1">
    <source>
        <dbReference type="SAM" id="MobiDB-lite"/>
    </source>
</evidence>
<dbReference type="Proteomes" id="UP001172457">
    <property type="component" value="Chromosome 3"/>
</dbReference>
<feature type="region of interest" description="Disordered" evidence="1">
    <location>
        <begin position="24"/>
        <end position="45"/>
    </location>
</feature>
<dbReference type="Pfam" id="PF13960">
    <property type="entry name" value="DUF4218"/>
    <property type="match status" value="1"/>
</dbReference>
<feature type="domain" description="DUF4218" evidence="3">
    <location>
        <begin position="602"/>
        <end position="714"/>
    </location>
</feature>
<evidence type="ECO:0000313" key="4">
    <source>
        <dbReference type="EMBL" id="KAJ9555824.1"/>
    </source>
</evidence>
<feature type="domain" description="DUF4216" evidence="2">
    <location>
        <begin position="873"/>
        <end position="944"/>
    </location>
</feature>
<dbReference type="InterPro" id="IPR025312">
    <property type="entry name" value="DUF4216"/>
</dbReference>
<feature type="compositionally biased region" description="Acidic residues" evidence="1">
    <location>
        <begin position="1001"/>
        <end position="1041"/>
    </location>
</feature>
<gene>
    <name evidence="4" type="ORF">OSB04_010438</name>
</gene>
<proteinExistence type="predicted"/>
<evidence type="ECO:0000313" key="5">
    <source>
        <dbReference type="Proteomes" id="UP001172457"/>
    </source>
</evidence>
<sequence>MVCLNHIKGGSIMVNLHGESLSDEEEVDHFENSSNNDEDDHTLRDAIDESDVNRGRFDKLIEKLNKKLYPGSGNLTLLQYVVKLMHIKVLNKWSDKSVNMLLQFEQSILPSGHNLPTSYYEMKKILMEIGLGYHNIDVCNYDCALFYGEHANLLACPVCNHPRYKRNKVPFKRMRYFPLTPRLQRLYSSRHTSKDMRWHAEKRKVEEGVLRHPTDGEAWKDFDLTYPAFATDSRNVRLGLTSDGFNPFGNMSASYSTWPVMVKALNLPPWKMMHQTSYMMRLLIPGLKSPGKDFDTFMRPLIDELKTLWGGVATYDATSGGMFNLKAAVLWTTSDFPAYAYLSGYSTKGHLACPECLENTHFRSIRSKTCYMGSRKWLPSNHRWRKSKEFDGFVEYAEPSRPKSGDEIVHLLDQLPSVTPRKAPNTSRTKRKFHEFHPLRNWSTRSIFFELEYWSKLKLRHNLDVMHIEKNVCDNIIYTLLGVEKKSKDTTKTRMDLEDLGIRKELWLQKSSSCVIRKPHASYTFTKKEKMCFLDFLKSVRLPDGYASNISRCVTSDGKLTNLKTHDSHILLQNLLPIGIVGLLCKDVRVAIVELSNFFRRLCARTLLVAEIQELKKVIVVILCKLEKIFPPSFFTIMIHLCIHLPDQALLGGPVASRWMYSAERCLGTYKGYVRNAALPEGSIAEAYVVDEALTFLSLYVKGLETKFTRPERNIDVICNESSNFALFKARLRCFGTSHLKFLSTQSDALQWYILNNCHEDIKAYLDEHMDILKQNFSNNLEQLQARTFPTWFKSKMEKMRHEGSSEATDDMYSLALGPFDRYTSWTSCIVNGVRFHSQCRDDTLHTQNCGISVPSNHGGEEVDFYGVLLEVIELSYILGRKVVVFRCKWYNTDKRMRNIHCESDLTSIKISSEWYTNDPYILATQAQQVFYLADTKRDKNWGFVQKISQRHIWDVPIVDAIDEVSVTPYCESSTSSSMFIASENDIDDTTLVRSDAEPTNCDEDELINDDEDNEDEDVEPMYESEDKEASEEDEDDGDDD</sequence>
<dbReference type="InterPro" id="IPR004242">
    <property type="entry name" value="Transposase_21"/>
</dbReference>